<name>A0ABN4HZ46_9BURK</name>
<dbReference type="Proteomes" id="UP000063429">
    <property type="component" value="Chromosome"/>
</dbReference>
<evidence type="ECO:0000256" key="7">
    <source>
        <dbReference type="ARBA" id="ARBA00023049"/>
    </source>
</evidence>
<dbReference type="PROSITE" id="PS00132">
    <property type="entry name" value="CARBOXYPEPT_ZN_1"/>
    <property type="match status" value="1"/>
</dbReference>
<dbReference type="PANTHER" id="PTHR11705">
    <property type="entry name" value="PROTEASE FAMILY M14 CARBOXYPEPTIDASE A,B"/>
    <property type="match status" value="1"/>
</dbReference>
<keyword evidence="4" id="KW-0479">Metal-binding</keyword>
<keyword evidence="6" id="KW-0862">Zinc</keyword>
<keyword evidence="3" id="KW-0645">Protease</keyword>
<evidence type="ECO:0000313" key="10">
    <source>
        <dbReference type="Proteomes" id="UP000063429"/>
    </source>
</evidence>
<feature type="domain" description="Peptidase M14" evidence="8">
    <location>
        <begin position="38"/>
        <end position="225"/>
    </location>
</feature>
<evidence type="ECO:0000256" key="2">
    <source>
        <dbReference type="ARBA" id="ARBA00005988"/>
    </source>
</evidence>
<evidence type="ECO:0000313" key="9">
    <source>
        <dbReference type="EMBL" id="AKZ63897.1"/>
    </source>
</evidence>
<dbReference type="RefSeq" id="WP_053198893.1">
    <property type="nucleotide sequence ID" value="NZ_CP011409.1"/>
</dbReference>
<sequence length="331" mass="37719">MDLKLSELIELERIIQAGAPLLEARSACNVEFQGHHFPVYVLSIGSTDPQAPAVGFFGGVHGLERIGTRILLAFLRSLLGRLKWDKVLHHQLESVRLIFMPLVNPAGMWNNTRCNANGIDLMRNAPVDSLEKVPFMLGGQRFSARLPWYRGPADAPMQAEAQALCDVVRQELSSRKFSVALDCHSGFGLQDRIWFPFAHSSQPIRHMPQIQALQDLFSQTYADHNYLFEPQSMQYLTHGDLWDYLYLQTAAETDHVFLPLTLEMGSWRWVKKNPRQLFSRAGMFNPNAPHRLQRVLRSHLVWFDFLTRAACAHQHWLPSEDGSTPVRVTPA</sequence>
<evidence type="ECO:0000256" key="6">
    <source>
        <dbReference type="ARBA" id="ARBA00022833"/>
    </source>
</evidence>
<dbReference type="Pfam" id="PF00246">
    <property type="entry name" value="Peptidase_M14"/>
    <property type="match status" value="1"/>
</dbReference>
<dbReference type="GO" id="GO:0004180">
    <property type="term" value="F:carboxypeptidase activity"/>
    <property type="evidence" value="ECO:0007669"/>
    <property type="project" value="UniProtKB-KW"/>
</dbReference>
<gene>
    <name evidence="9" type="ORF">F506_15610</name>
</gene>
<organism evidence="9 10">
    <name type="scientific">Herbaspirillum hiltneri N3</name>
    <dbReference type="NCBI Taxonomy" id="1262470"/>
    <lineage>
        <taxon>Bacteria</taxon>
        <taxon>Pseudomonadati</taxon>
        <taxon>Pseudomonadota</taxon>
        <taxon>Betaproteobacteria</taxon>
        <taxon>Burkholderiales</taxon>
        <taxon>Oxalobacteraceae</taxon>
        <taxon>Herbaspirillum</taxon>
    </lineage>
</organism>
<keyword evidence="7" id="KW-0482">Metalloprotease</keyword>
<evidence type="ECO:0000256" key="1">
    <source>
        <dbReference type="ARBA" id="ARBA00001947"/>
    </source>
</evidence>
<protein>
    <submittedName>
        <fullName evidence="9">Zinc carboxypeptidase</fullName>
    </submittedName>
</protein>
<dbReference type="EMBL" id="CP011409">
    <property type="protein sequence ID" value="AKZ63897.1"/>
    <property type="molecule type" value="Genomic_DNA"/>
</dbReference>
<dbReference type="PANTHER" id="PTHR11705:SF143">
    <property type="entry name" value="SLL0236 PROTEIN"/>
    <property type="match status" value="1"/>
</dbReference>
<keyword evidence="5" id="KW-0378">Hydrolase</keyword>
<keyword evidence="10" id="KW-1185">Reference proteome</keyword>
<accession>A0ABN4HZ46</accession>
<dbReference type="InterPro" id="IPR000834">
    <property type="entry name" value="Peptidase_M14"/>
</dbReference>
<keyword evidence="9" id="KW-0121">Carboxypeptidase</keyword>
<dbReference type="InterPro" id="IPR057246">
    <property type="entry name" value="CARBOXYPEPT_ZN_1"/>
</dbReference>
<proteinExistence type="inferred from homology"/>
<dbReference type="Gene3D" id="3.40.630.10">
    <property type="entry name" value="Zn peptidases"/>
    <property type="match status" value="1"/>
</dbReference>
<evidence type="ECO:0000256" key="4">
    <source>
        <dbReference type="ARBA" id="ARBA00022723"/>
    </source>
</evidence>
<comment type="cofactor">
    <cofactor evidence="1">
        <name>Zn(2+)</name>
        <dbReference type="ChEBI" id="CHEBI:29105"/>
    </cofactor>
</comment>
<reference evidence="10" key="1">
    <citation type="journal article" date="2015" name="Genome Announc.">
        <title>Complete Genome Sequence of Herbaspirillum hiltneri N3 (DSM 17495), Isolated from Surface-Sterilized Wheat Roots.</title>
        <authorList>
            <person name="Guizelini D."/>
            <person name="Saizaki P.M."/>
            <person name="Coimbra N.A."/>
            <person name="Weiss V.A."/>
            <person name="Faoro H."/>
            <person name="Sfeir M.Z."/>
            <person name="Baura V.A."/>
            <person name="Monteiro R.A."/>
            <person name="Chubatsu L.S."/>
            <person name="Souza E.M."/>
            <person name="Cruz L.M."/>
            <person name="Pedrosa F.O."/>
            <person name="Raittz R.T."/>
            <person name="Marchaukoski J.N."/>
            <person name="Steffens M.B."/>
        </authorList>
    </citation>
    <scope>NUCLEOTIDE SEQUENCE [LARGE SCALE GENOMIC DNA]</scope>
    <source>
        <strain evidence="10">N3</strain>
    </source>
</reference>
<evidence type="ECO:0000256" key="3">
    <source>
        <dbReference type="ARBA" id="ARBA00022670"/>
    </source>
</evidence>
<evidence type="ECO:0000256" key="5">
    <source>
        <dbReference type="ARBA" id="ARBA00022801"/>
    </source>
</evidence>
<evidence type="ECO:0000259" key="8">
    <source>
        <dbReference type="Pfam" id="PF00246"/>
    </source>
</evidence>
<comment type="similarity">
    <text evidence="2">Belongs to the peptidase M14 family.</text>
</comment>
<dbReference type="SUPFAM" id="SSF53187">
    <property type="entry name" value="Zn-dependent exopeptidases"/>
    <property type="match status" value="1"/>
</dbReference>